<dbReference type="GO" id="GO:0005694">
    <property type="term" value="C:chromosome"/>
    <property type="evidence" value="ECO:0007669"/>
    <property type="project" value="TreeGrafter"/>
</dbReference>
<dbReference type="CDD" id="cd16405">
    <property type="entry name" value="RepB_like_N"/>
    <property type="match status" value="1"/>
</dbReference>
<sequence length="350" mass="37867">MAKRKRLTPPRSDYLAGEPVLETGPVLPLETKSMFPTYPHGVAPKMRSPSPPIAHVAGDAATSAALAELTAELQSARAEGRMVQSLRPDQIDAGYLVRDRLIADDEDMAALRASLRSRGQQTPIEVVATGQGGYGLISGWRRLTALSQLYAETGQDRFNAVLALVRHPVDAADAYVAMVEENEIRVGLSYFERARIVMRAVEEGVYTDLKSALNGLFGNGSRAKRSKIKSFLPVVEQLGPHLTYPAAIGERLGLALSQKLQADTGLGRQIMQALTEQPKTLTPETEQNLLNELLQTRSTPAAIAASKPETPARDILAPGLWLQRSATTLIIGGPALTPEIEARIREALKP</sequence>
<dbReference type="InterPro" id="IPR036086">
    <property type="entry name" value="ParB/Sulfiredoxin_sf"/>
</dbReference>
<dbReference type="Gene3D" id="3.90.1530.30">
    <property type="match status" value="1"/>
</dbReference>
<dbReference type="SMART" id="SM00470">
    <property type="entry name" value="ParB"/>
    <property type="match status" value="1"/>
</dbReference>
<dbReference type="AlphaFoldDB" id="A0A0F9T2N7"/>
<feature type="domain" description="ParB-like N-terminal" evidence="1">
    <location>
        <begin position="84"/>
        <end position="183"/>
    </location>
</feature>
<reference evidence="2" key="1">
    <citation type="journal article" date="2015" name="Nature">
        <title>Complex archaea that bridge the gap between prokaryotes and eukaryotes.</title>
        <authorList>
            <person name="Spang A."/>
            <person name="Saw J.H."/>
            <person name="Jorgensen S.L."/>
            <person name="Zaremba-Niedzwiedzka K."/>
            <person name="Martijn J."/>
            <person name="Lind A.E."/>
            <person name="van Eijk R."/>
            <person name="Schleper C."/>
            <person name="Guy L."/>
            <person name="Ettema T.J."/>
        </authorList>
    </citation>
    <scope>NUCLEOTIDE SEQUENCE</scope>
</reference>
<name>A0A0F9T2N7_9ZZZZ</name>
<dbReference type="PANTHER" id="PTHR33375:SF1">
    <property type="entry name" value="CHROMOSOME-PARTITIONING PROTEIN PARB-RELATED"/>
    <property type="match status" value="1"/>
</dbReference>
<dbReference type="SUPFAM" id="SSF110849">
    <property type="entry name" value="ParB/Sulfiredoxin"/>
    <property type="match status" value="1"/>
</dbReference>
<accession>A0A0F9T2N7</accession>
<dbReference type="Pfam" id="PF02195">
    <property type="entry name" value="ParB_N"/>
    <property type="match status" value="1"/>
</dbReference>
<evidence type="ECO:0000313" key="2">
    <source>
        <dbReference type="EMBL" id="KKN75560.1"/>
    </source>
</evidence>
<proteinExistence type="predicted"/>
<dbReference type="EMBL" id="LAZR01000307">
    <property type="protein sequence ID" value="KKN75560.1"/>
    <property type="molecule type" value="Genomic_DNA"/>
</dbReference>
<dbReference type="GO" id="GO:0007059">
    <property type="term" value="P:chromosome segregation"/>
    <property type="evidence" value="ECO:0007669"/>
    <property type="project" value="TreeGrafter"/>
</dbReference>
<gene>
    <name evidence="2" type="ORF">LCGC14_0379130</name>
</gene>
<dbReference type="InterPro" id="IPR050336">
    <property type="entry name" value="Chromosome_partition/occlusion"/>
</dbReference>
<organism evidence="2">
    <name type="scientific">marine sediment metagenome</name>
    <dbReference type="NCBI Taxonomy" id="412755"/>
    <lineage>
        <taxon>unclassified sequences</taxon>
        <taxon>metagenomes</taxon>
        <taxon>ecological metagenomes</taxon>
    </lineage>
</organism>
<dbReference type="InterPro" id="IPR037972">
    <property type="entry name" value="RepB_N"/>
</dbReference>
<comment type="caution">
    <text evidence="2">The sequence shown here is derived from an EMBL/GenBank/DDBJ whole genome shotgun (WGS) entry which is preliminary data.</text>
</comment>
<evidence type="ECO:0000259" key="1">
    <source>
        <dbReference type="SMART" id="SM00470"/>
    </source>
</evidence>
<dbReference type="InterPro" id="IPR003115">
    <property type="entry name" value="ParB_N"/>
</dbReference>
<protein>
    <recommendedName>
        <fullName evidence="1">ParB-like N-terminal domain-containing protein</fullName>
    </recommendedName>
</protein>
<dbReference type="PANTHER" id="PTHR33375">
    <property type="entry name" value="CHROMOSOME-PARTITIONING PROTEIN PARB-RELATED"/>
    <property type="match status" value="1"/>
</dbReference>